<dbReference type="SMART" id="SM00860">
    <property type="entry name" value="SMI1_KNR4"/>
    <property type="match status" value="1"/>
</dbReference>
<dbReference type="SUPFAM" id="SSF160631">
    <property type="entry name" value="SMI1/KNR4-like"/>
    <property type="match status" value="1"/>
</dbReference>
<dbReference type="EMBL" id="SJPN01000005">
    <property type="protein sequence ID" value="TWU01097.1"/>
    <property type="molecule type" value="Genomic_DNA"/>
</dbReference>
<protein>
    <submittedName>
        <fullName evidence="2">SMI1 / KNR4 family protein</fullName>
    </submittedName>
</protein>
<evidence type="ECO:0000259" key="1">
    <source>
        <dbReference type="SMART" id="SM00860"/>
    </source>
</evidence>
<feature type="domain" description="Knr4/Smi1-like" evidence="1">
    <location>
        <begin position="26"/>
        <end position="147"/>
    </location>
</feature>
<name>A0A5C6ANL5_9BACT</name>
<dbReference type="Proteomes" id="UP000320176">
    <property type="component" value="Unassembled WGS sequence"/>
</dbReference>
<dbReference type="InterPro" id="IPR037883">
    <property type="entry name" value="Knr4/Smi1-like_sf"/>
</dbReference>
<dbReference type="Pfam" id="PF09346">
    <property type="entry name" value="SMI1_KNR4"/>
    <property type="match status" value="1"/>
</dbReference>
<gene>
    <name evidence="2" type="ORF">Pla52n_44690</name>
</gene>
<dbReference type="AlphaFoldDB" id="A0A5C6ANL5"/>
<dbReference type="InterPro" id="IPR018958">
    <property type="entry name" value="Knr4/Smi1-like_dom"/>
</dbReference>
<comment type="caution">
    <text evidence="2">The sequence shown here is derived from an EMBL/GenBank/DDBJ whole genome shotgun (WGS) entry which is preliminary data.</text>
</comment>
<reference evidence="2 3" key="1">
    <citation type="submission" date="2019-02" db="EMBL/GenBank/DDBJ databases">
        <title>Deep-cultivation of Planctomycetes and their phenomic and genomic characterization uncovers novel biology.</title>
        <authorList>
            <person name="Wiegand S."/>
            <person name="Jogler M."/>
            <person name="Boedeker C."/>
            <person name="Pinto D."/>
            <person name="Vollmers J."/>
            <person name="Rivas-Marin E."/>
            <person name="Kohn T."/>
            <person name="Peeters S.H."/>
            <person name="Heuer A."/>
            <person name="Rast P."/>
            <person name="Oberbeckmann S."/>
            <person name="Bunk B."/>
            <person name="Jeske O."/>
            <person name="Meyerdierks A."/>
            <person name="Storesund J.E."/>
            <person name="Kallscheuer N."/>
            <person name="Luecker S."/>
            <person name="Lage O.M."/>
            <person name="Pohl T."/>
            <person name="Merkel B.J."/>
            <person name="Hornburger P."/>
            <person name="Mueller R.-W."/>
            <person name="Bruemmer F."/>
            <person name="Labrenz M."/>
            <person name="Spormann A.M."/>
            <person name="Op Den Camp H."/>
            <person name="Overmann J."/>
            <person name="Amann R."/>
            <person name="Jetten M.S.M."/>
            <person name="Mascher T."/>
            <person name="Medema M.H."/>
            <person name="Devos D.P."/>
            <person name="Kaster A.-K."/>
            <person name="Ovreas L."/>
            <person name="Rohde M."/>
            <person name="Galperin M.Y."/>
            <person name="Jogler C."/>
        </authorList>
    </citation>
    <scope>NUCLEOTIDE SEQUENCE [LARGE SCALE GENOMIC DNA]</scope>
    <source>
        <strain evidence="2 3">Pla52n</strain>
    </source>
</reference>
<accession>A0A5C6ANL5</accession>
<evidence type="ECO:0000313" key="2">
    <source>
        <dbReference type="EMBL" id="TWU01097.1"/>
    </source>
</evidence>
<organism evidence="2 3">
    <name type="scientific">Stieleria varia</name>
    <dbReference type="NCBI Taxonomy" id="2528005"/>
    <lineage>
        <taxon>Bacteria</taxon>
        <taxon>Pseudomonadati</taxon>
        <taxon>Planctomycetota</taxon>
        <taxon>Planctomycetia</taxon>
        <taxon>Pirellulales</taxon>
        <taxon>Pirellulaceae</taxon>
        <taxon>Stieleria</taxon>
    </lineage>
</organism>
<keyword evidence="3" id="KW-1185">Reference proteome</keyword>
<evidence type="ECO:0000313" key="3">
    <source>
        <dbReference type="Proteomes" id="UP000320176"/>
    </source>
</evidence>
<proteinExistence type="predicted"/>
<dbReference type="RefSeq" id="WP_197454816.1">
    <property type="nucleotide sequence ID" value="NZ_CP151726.1"/>
</dbReference>
<sequence>MTQHLFDRFLLRLDRDEIARRTSLVGCTDVEIVALESKYGVALPSTYRSYLTEMGHNSGRLLTHDHYAATYPHVLDMTAQCREDRNEFPECGLPVLPPDALVIAGRLGEQFLMIRCSAPDDSPVWCFNEHDDEVKESFRSVLDWLESLADEAKCAILGGYYDQFPNGTRP</sequence>
<dbReference type="Gene3D" id="3.40.1580.10">
    <property type="entry name" value="SMI1/KNR4-like"/>
    <property type="match status" value="1"/>
</dbReference>